<dbReference type="Proteomes" id="UP000064844">
    <property type="component" value="Chromosome"/>
</dbReference>
<proteinExistence type="predicted"/>
<keyword evidence="4" id="KW-1185">Reference proteome</keyword>
<dbReference type="AlphaFoldDB" id="A0A0S2W6N3"/>
<reference evidence="2 4" key="1">
    <citation type="journal article" date="2015" name="Nat. Commun.">
        <title>Production of butyrate from lysine and the Amadori product fructoselysine by a human gut commensal.</title>
        <authorList>
            <person name="Bui T.P."/>
            <person name="Ritari J."/>
            <person name="Boeren S."/>
            <person name="de Waard P."/>
            <person name="Plugge C.M."/>
            <person name="de Vos W.M."/>
        </authorList>
    </citation>
    <scope>NUCLEOTIDE SEQUENCE [LARGE SCALE GENOMIC DNA]</scope>
    <source>
        <strain evidence="2 4">AF211</strain>
    </source>
</reference>
<protein>
    <submittedName>
        <fullName evidence="2">Uncharacterized protein</fullName>
    </submittedName>
</protein>
<reference evidence="3 5" key="3">
    <citation type="submission" date="2018-04" db="EMBL/GenBank/DDBJ databases">
        <title>Genomic Encyclopedia of Type Strains, Phase IV (KMG-IV): sequencing the most valuable type-strain genomes for metagenomic binning, comparative biology and taxonomic classification.</title>
        <authorList>
            <person name="Goeker M."/>
        </authorList>
    </citation>
    <scope>NUCLEOTIDE SEQUENCE [LARGE SCALE GENOMIC DNA]</scope>
    <source>
        <strain evidence="3 5">DSM 26588</strain>
    </source>
</reference>
<gene>
    <name evidence="3" type="ORF">C7373_10562</name>
    <name evidence="2" type="ORF">IB211_02568c</name>
</gene>
<evidence type="ECO:0000313" key="2">
    <source>
        <dbReference type="EMBL" id="ALP94959.1"/>
    </source>
</evidence>
<dbReference type="KEGG" id="ibu:IB211_02568c"/>
<name>A0A0S2W6N3_9FIRM</name>
<dbReference type="Proteomes" id="UP000245778">
    <property type="component" value="Unassembled WGS sequence"/>
</dbReference>
<evidence type="ECO:0000256" key="1">
    <source>
        <dbReference type="SAM" id="MobiDB-lite"/>
    </source>
</evidence>
<evidence type="ECO:0000313" key="3">
    <source>
        <dbReference type="EMBL" id="PVY54643.1"/>
    </source>
</evidence>
<accession>A0A0S2W6N3</accession>
<dbReference type="EMBL" id="CP011307">
    <property type="protein sequence ID" value="ALP94959.1"/>
    <property type="molecule type" value="Genomic_DNA"/>
</dbReference>
<dbReference type="STRING" id="1297617.IB211_02568c"/>
<sequence>MARGKSGRIVLEIDPALKRQLYLKLGQDDVTLKEWFLRTAERYIRGRDPLEQSSPTEKEPFDAHGD</sequence>
<evidence type="ECO:0000313" key="5">
    <source>
        <dbReference type="Proteomes" id="UP000245778"/>
    </source>
</evidence>
<evidence type="ECO:0000313" key="4">
    <source>
        <dbReference type="Proteomes" id="UP000064844"/>
    </source>
</evidence>
<dbReference type="EMBL" id="QEKK01000005">
    <property type="protein sequence ID" value="PVY54643.1"/>
    <property type="molecule type" value="Genomic_DNA"/>
</dbReference>
<organism evidence="2 4">
    <name type="scientific">Intestinimonas butyriciproducens</name>
    <dbReference type="NCBI Taxonomy" id="1297617"/>
    <lineage>
        <taxon>Bacteria</taxon>
        <taxon>Bacillati</taxon>
        <taxon>Bacillota</taxon>
        <taxon>Clostridia</taxon>
        <taxon>Eubacteriales</taxon>
        <taxon>Intestinimonas</taxon>
    </lineage>
</organism>
<feature type="region of interest" description="Disordered" evidence="1">
    <location>
        <begin position="46"/>
        <end position="66"/>
    </location>
</feature>
<dbReference type="RefSeq" id="WP_033117393.1">
    <property type="nucleotide sequence ID" value="NZ_CALICV010000151.1"/>
</dbReference>
<reference evidence="4" key="2">
    <citation type="submission" date="2015-04" db="EMBL/GenBank/DDBJ databases">
        <title>A butyrogenic pathway from the amino acid lysine in a human gut commensal.</title>
        <authorList>
            <person name="de Vos W.M."/>
            <person name="Bui N.T.P."/>
            <person name="Plugge C.M."/>
            <person name="Ritari J."/>
        </authorList>
    </citation>
    <scope>NUCLEOTIDE SEQUENCE [LARGE SCALE GENOMIC DNA]</scope>
    <source>
        <strain evidence="4">AF211</strain>
    </source>
</reference>
<dbReference type="OrthoDB" id="3078648at2"/>